<dbReference type="Pfam" id="PF13857">
    <property type="entry name" value="Ank_5"/>
    <property type="match status" value="1"/>
</dbReference>
<dbReference type="Proteomes" id="UP000812966">
    <property type="component" value="Unassembled WGS sequence"/>
</dbReference>
<dbReference type="GO" id="GO:0000062">
    <property type="term" value="F:fatty-acyl-CoA binding"/>
    <property type="evidence" value="ECO:0007669"/>
    <property type="project" value="InterPro"/>
</dbReference>
<dbReference type="PROSITE" id="PS50088">
    <property type="entry name" value="ANK_REPEAT"/>
    <property type="match status" value="1"/>
</dbReference>
<dbReference type="Pfam" id="PF00887">
    <property type="entry name" value="ACBP"/>
    <property type="match status" value="1"/>
</dbReference>
<keyword evidence="3" id="KW-0446">Lipid-binding</keyword>
<dbReference type="InterPro" id="IPR035984">
    <property type="entry name" value="Acyl-CoA-binding_sf"/>
</dbReference>
<dbReference type="EMBL" id="JABELV010000021">
    <property type="protein sequence ID" value="KAG7563038.1"/>
    <property type="molecule type" value="Genomic_DNA"/>
</dbReference>
<evidence type="ECO:0000256" key="1">
    <source>
        <dbReference type="ARBA" id="ARBA00022737"/>
    </source>
</evidence>
<evidence type="ECO:0000256" key="3">
    <source>
        <dbReference type="ARBA" id="ARBA00023121"/>
    </source>
</evidence>
<dbReference type="SUPFAM" id="SSF48403">
    <property type="entry name" value="Ankyrin repeat"/>
    <property type="match status" value="1"/>
</dbReference>
<comment type="caution">
    <text evidence="6">The sequence shown here is derived from an EMBL/GenBank/DDBJ whole genome shotgun (WGS) entry which is preliminary data.</text>
</comment>
<reference evidence="6" key="1">
    <citation type="submission" date="2020-04" db="EMBL/GenBank/DDBJ databases">
        <title>Analysis of mating type loci in Filobasidium floriforme.</title>
        <authorList>
            <person name="Nowrousian M."/>
        </authorList>
    </citation>
    <scope>NUCLEOTIDE SEQUENCE</scope>
    <source>
        <strain evidence="6">CBS 6242</strain>
    </source>
</reference>
<organism evidence="6 7">
    <name type="scientific">Filobasidium floriforme</name>
    <dbReference type="NCBI Taxonomy" id="5210"/>
    <lineage>
        <taxon>Eukaryota</taxon>
        <taxon>Fungi</taxon>
        <taxon>Dikarya</taxon>
        <taxon>Basidiomycota</taxon>
        <taxon>Agaricomycotina</taxon>
        <taxon>Tremellomycetes</taxon>
        <taxon>Filobasidiales</taxon>
        <taxon>Filobasidiaceae</taxon>
        <taxon>Filobasidium</taxon>
    </lineage>
</organism>
<gene>
    <name evidence="6" type="ORF">FFLO_01470</name>
</gene>
<dbReference type="OrthoDB" id="341259at2759"/>
<dbReference type="SUPFAM" id="SSF47027">
    <property type="entry name" value="Acyl-CoA binding protein"/>
    <property type="match status" value="1"/>
</dbReference>
<evidence type="ECO:0000313" key="7">
    <source>
        <dbReference type="Proteomes" id="UP000812966"/>
    </source>
</evidence>
<feature type="repeat" description="ANK" evidence="4">
    <location>
        <begin position="153"/>
        <end position="185"/>
    </location>
</feature>
<dbReference type="Gene3D" id="1.20.80.10">
    <property type="match status" value="1"/>
</dbReference>
<dbReference type="AlphaFoldDB" id="A0A8K0JR00"/>
<dbReference type="PANTHER" id="PTHR24119:SF0">
    <property type="entry name" value="ACYL-COA-BINDING DOMAIN-CONTAINING PROTEIN 6"/>
    <property type="match status" value="1"/>
</dbReference>
<keyword evidence="1" id="KW-0677">Repeat</keyword>
<dbReference type="InterPro" id="IPR014352">
    <property type="entry name" value="FERM/acyl-CoA-bd_prot_sf"/>
</dbReference>
<proteinExistence type="predicted"/>
<evidence type="ECO:0000313" key="6">
    <source>
        <dbReference type="EMBL" id="KAG7563038.1"/>
    </source>
</evidence>
<evidence type="ECO:0000256" key="4">
    <source>
        <dbReference type="PROSITE-ProRule" id="PRU00023"/>
    </source>
</evidence>
<dbReference type="InterPro" id="IPR000582">
    <property type="entry name" value="Acyl-CoA-binding_protein"/>
</dbReference>
<name>A0A8K0JR00_9TREE</name>
<dbReference type="SMART" id="SM00248">
    <property type="entry name" value="ANK"/>
    <property type="match status" value="1"/>
</dbReference>
<dbReference type="Gene3D" id="1.25.40.20">
    <property type="entry name" value="Ankyrin repeat-containing domain"/>
    <property type="match status" value="1"/>
</dbReference>
<accession>A0A8K0JR00</accession>
<feature type="domain" description="ACB" evidence="5">
    <location>
        <begin position="3"/>
        <end position="95"/>
    </location>
</feature>
<evidence type="ECO:0000256" key="2">
    <source>
        <dbReference type="ARBA" id="ARBA00023043"/>
    </source>
</evidence>
<keyword evidence="2 4" id="KW-0040">ANK repeat</keyword>
<dbReference type="PROSITE" id="PS50297">
    <property type="entry name" value="ANK_REP_REGION"/>
    <property type="match status" value="1"/>
</dbReference>
<dbReference type="InterPro" id="IPR036770">
    <property type="entry name" value="Ankyrin_rpt-contain_sf"/>
</dbReference>
<dbReference type="PANTHER" id="PTHR24119">
    <property type="entry name" value="ACYL-COA-BINDING DOMAIN-CONTAINING PROTEIN 6"/>
    <property type="match status" value="1"/>
</dbReference>
<sequence>MDATEHFEDAAAWLSSTPAAANLSNDSKLEIYGLYKVATVGPEPDCPAPSFFSLPATKAKWNAWKAQGEKYGEDAQGAKEKYIEISEEIGYQVGKTSKGGVGGVVVSSMSRTDMDSEEELHEPVHARAMDGDIQALTDILKSDGDLINSQDEFGMSPLHYAADRGHVDTVRMLLDKGADRSLQDSEGLTPFQLAEPMQNERVLNLLRP</sequence>
<dbReference type="PROSITE" id="PS51228">
    <property type="entry name" value="ACB_2"/>
    <property type="match status" value="1"/>
</dbReference>
<evidence type="ECO:0000259" key="5">
    <source>
        <dbReference type="PROSITE" id="PS51228"/>
    </source>
</evidence>
<keyword evidence="7" id="KW-1185">Reference proteome</keyword>
<dbReference type="InterPro" id="IPR002110">
    <property type="entry name" value="Ankyrin_rpt"/>
</dbReference>
<protein>
    <recommendedName>
        <fullName evidence="5">ACB domain-containing protein</fullName>
    </recommendedName>
</protein>